<proteinExistence type="predicted"/>
<dbReference type="AlphaFoldDB" id="A0A5M3Y554"/>
<dbReference type="Proteomes" id="UP000377595">
    <property type="component" value="Unassembled WGS sequence"/>
</dbReference>
<accession>A0A5M3Y554</accession>
<name>A0A5M3Y554_9ACTN</name>
<organism evidence="1 2">
    <name type="scientific">Acrocarpospora pleiomorpha</name>
    <dbReference type="NCBI Taxonomy" id="90975"/>
    <lineage>
        <taxon>Bacteria</taxon>
        <taxon>Bacillati</taxon>
        <taxon>Actinomycetota</taxon>
        <taxon>Actinomycetes</taxon>
        <taxon>Streptosporangiales</taxon>
        <taxon>Streptosporangiaceae</taxon>
        <taxon>Acrocarpospora</taxon>
    </lineage>
</organism>
<sequence>MDQDRRVAAHVMAGPEAADVGEKANGHPTTIRDDVPEDAAEAQLVGAAPAGSAPCPDVIGGSPALIAHRVVR</sequence>
<dbReference type="EMBL" id="BLAF01000128">
    <property type="protein sequence ID" value="GES27403.1"/>
    <property type="molecule type" value="Genomic_DNA"/>
</dbReference>
<protein>
    <submittedName>
        <fullName evidence="1">Uncharacterized protein</fullName>
    </submittedName>
</protein>
<evidence type="ECO:0000313" key="1">
    <source>
        <dbReference type="EMBL" id="GES27403.1"/>
    </source>
</evidence>
<evidence type="ECO:0000313" key="2">
    <source>
        <dbReference type="Proteomes" id="UP000377595"/>
    </source>
</evidence>
<reference evidence="1 2" key="1">
    <citation type="submission" date="2019-10" db="EMBL/GenBank/DDBJ databases">
        <title>Whole genome shotgun sequence of Acrocarpospora pleiomorpha NBRC 16267.</title>
        <authorList>
            <person name="Ichikawa N."/>
            <person name="Kimura A."/>
            <person name="Kitahashi Y."/>
            <person name="Komaki H."/>
            <person name="Oguchi A."/>
        </authorList>
    </citation>
    <scope>NUCLEOTIDE SEQUENCE [LARGE SCALE GENOMIC DNA]</scope>
    <source>
        <strain evidence="1 2">NBRC 16267</strain>
    </source>
</reference>
<keyword evidence="2" id="KW-1185">Reference proteome</keyword>
<gene>
    <name evidence="1" type="ORF">Aple_103030</name>
</gene>
<comment type="caution">
    <text evidence="1">The sequence shown here is derived from an EMBL/GenBank/DDBJ whole genome shotgun (WGS) entry which is preliminary data.</text>
</comment>